<comment type="caution">
    <text evidence="1">The sequence shown here is derived from an EMBL/GenBank/DDBJ whole genome shotgun (WGS) entry which is preliminary data.</text>
</comment>
<dbReference type="EMBL" id="CM026423">
    <property type="protein sequence ID" value="KAG0581831.1"/>
    <property type="molecule type" value="Genomic_DNA"/>
</dbReference>
<proteinExistence type="predicted"/>
<dbReference type="OrthoDB" id="1907300at2759"/>
<dbReference type="Proteomes" id="UP000822688">
    <property type="component" value="Chromosome 3"/>
</dbReference>
<evidence type="ECO:0000313" key="2">
    <source>
        <dbReference type="Proteomes" id="UP000822688"/>
    </source>
</evidence>
<reference evidence="1" key="1">
    <citation type="submission" date="2020-06" db="EMBL/GenBank/DDBJ databases">
        <title>WGS assembly of Ceratodon purpureus strain R40.</title>
        <authorList>
            <person name="Carey S.B."/>
            <person name="Jenkins J."/>
            <person name="Shu S."/>
            <person name="Lovell J.T."/>
            <person name="Sreedasyam A."/>
            <person name="Maumus F."/>
            <person name="Tiley G.P."/>
            <person name="Fernandez-Pozo N."/>
            <person name="Barry K."/>
            <person name="Chen C."/>
            <person name="Wang M."/>
            <person name="Lipzen A."/>
            <person name="Daum C."/>
            <person name="Saski C.A."/>
            <person name="Payton A.C."/>
            <person name="Mcbreen J.C."/>
            <person name="Conrad R.E."/>
            <person name="Kollar L.M."/>
            <person name="Olsson S."/>
            <person name="Huttunen S."/>
            <person name="Landis J.B."/>
            <person name="Wickett N.J."/>
            <person name="Johnson M.G."/>
            <person name="Rensing S.A."/>
            <person name="Grimwood J."/>
            <person name="Schmutz J."/>
            <person name="Mcdaniel S.F."/>
        </authorList>
    </citation>
    <scope>NUCLEOTIDE SEQUENCE</scope>
    <source>
        <strain evidence="1">R40</strain>
    </source>
</reference>
<keyword evidence="2" id="KW-1185">Reference proteome</keyword>
<evidence type="ECO:0000313" key="1">
    <source>
        <dbReference type="EMBL" id="KAG0581831.1"/>
    </source>
</evidence>
<sequence length="183" mass="20975">MAGSSSGASGPPVQDLMETEVQRMIHGEGFKPKPLRSWRKCPLIQASRKREFRPVPDGVTPEIRQLPENVRTTLNGCKLFQPQQIAEYNRMLQRDGKLVSGVDHIAKRERIKPGRLYHKFDSLCALATSKAGRLLVLQHRELNHVFYAISYDPAHKLYNELLNMYERRWSAVSDTYGKEDSEP</sequence>
<protein>
    <submittedName>
        <fullName evidence="1">Uncharacterized protein</fullName>
    </submittedName>
</protein>
<name>A0A8T0IG10_CERPU</name>
<dbReference type="AlphaFoldDB" id="A0A8T0IG10"/>
<gene>
    <name evidence="1" type="ORF">KC19_3G013300</name>
</gene>
<accession>A0A8T0IG10</accession>
<organism evidence="1 2">
    <name type="scientific">Ceratodon purpureus</name>
    <name type="common">Fire moss</name>
    <name type="synonym">Dicranum purpureum</name>
    <dbReference type="NCBI Taxonomy" id="3225"/>
    <lineage>
        <taxon>Eukaryota</taxon>
        <taxon>Viridiplantae</taxon>
        <taxon>Streptophyta</taxon>
        <taxon>Embryophyta</taxon>
        <taxon>Bryophyta</taxon>
        <taxon>Bryophytina</taxon>
        <taxon>Bryopsida</taxon>
        <taxon>Dicranidae</taxon>
        <taxon>Pseudoditrichales</taxon>
        <taxon>Ditrichaceae</taxon>
        <taxon>Ceratodon</taxon>
    </lineage>
</organism>